<name>A0A1T4JP97_9BACT</name>
<reference evidence="1 2" key="1">
    <citation type="submission" date="2017-02" db="EMBL/GenBank/DDBJ databases">
        <authorList>
            <person name="Peterson S.W."/>
        </authorList>
    </citation>
    <scope>NUCLEOTIDE SEQUENCE [LARGE SCALE GENOMIC DNA]</scope>
    <source>
        <strain evidence="1 2">DSM 22335</strain>
    </source>
</reference>
<organism evidence="1 2">
    <name type="scientific">Sediminibacterium ginsengisoli</name>
    <dbReference type="NCBI Taxonomy" id="413434"/>
    <lineage>
        <taxon>Bacteria</taxon>
        <taxon>Pseudomonadati</taxon>
        <taxon>Bacteroidota</taxon>
        <taxon>Chitinophagia</taxon>
        <taxon>Chitinophagales</taxon>
        <taxon>Chitinophagaceae</taxon>
        <taxon>Sediminibacterium</taxon>
    </lineage>
</organism>
<sequence>MEKILYKYRGVQNFRFFIDIIMKNRLFAAKYVDLNDPMEGQYYYNKGELDKSMLRKISSDKGDLRLCSLSRKNNNELMWSHYSEGHRGVAIGLTINPQKYDIRPIQYTGIHYLNGGQIEQDTPREILSHKLNVWAYEEEERVFVTDKLYVDVEVKEVITGRAMSNQDFSFIKEIIEKINPTINIIKAQTFM</sequence>
<proteinExistence type="predicted"/>
<dbReference type="RefSeq" id="WP_078829401.1">
    <property type="nucleotide sequence ID" value="NZ_FUWH01000001.1"/>
</dbReference>
<dbReference type="AlphaFoldDB" id="A0A1T4JP97"/>
<dbReference type="STRING" id="413434.SAMN04488132_10132"/>
<keyword evidence="2" id="KW-1185">Reference proteome</keyword>
<accession>A0A1T4JP97</accession>
<dbReference type="Proteomes" id="UP000190888">
    <property type="component" value="Unassembled WGS sequence"/>
</dbReference>
<evidence type="ECO:0000313" key="2">
    <source>
        <dbReference type="Proteomes" id="UP000190888"/>
    </source>
</evidence>
<gene>
    <name evidence="1" type="ORF">SAMN04488132_10132</name>
</gene>
<protein>
    <recommendedName>
        <fullName evidence="3">DUF2971 domain-containing protein</fullName>
    </recommendedName>
</protein>
<evidence type="ECO:0008006" key="3">
    <source>
        <dbReference type="Google" id="ProtNLM"/>
    </source>
</evidence>
<evidence type="ECO:0000313" key="1">
    <source>
        <dbReference type="EMBL" id="SJZ32052.1"/>
    </source>
</evidence>
<dbReference type="EMBL" id="FUWH01000001">
    <property type="protein sequence ID" value="SJZ32052.1"/>
    <property type="molecule type" value="Genomic_DNA"/>
</dbReference>
<dbReference type="OrthoDB" id="190848at2"/>